<dbReference type="AlphaFoldDB" id="A0A086TML6"/>
<protein>
    <submittedName>
        <fullName evidence="1">Uncharacterized protein</fullName>
    </submittedName>
</protein>
<organism evidence="1 2">
    <name type="scientific">Podila verticillata NRRL 6337</name>
    <dbReference type="NCBI Taxonomy" id="1069443"/>
    <lineage>
        <taxon>Eukaryota</taxon>
        <taxon>Fungi</taxon>
        <taxon>Fungi incertae sedis</taxon>
        <taxon>Mucoromycota</taxon>
        <taxon>Mortierellomycotina</taxon>
        <taxon>Mortierellomycetes</taxon>
        <taxon>Mortierellales</taxon>
        <taxon>Mortierellaceae</taxon>
        <taxon>Podila</taxon>
    </lineage>
</organism>
<accession>A0A086TML6</accession>
<dbReference type="OrthoDB" id="2357131at2759"/>
<reference evidence="1 2" key="1">
    <citation type="submission" date="2011-02" db="EMBL/GenBank/DDBJ databases">
        <title>The Genome Sequence of Mortierella verticillata NRRL 6337.</title>
        <authorList>
            <consortium name="The Broad Institute Genome Sequencing Platform"/>
            <person name="Russ C."/>
            <person name="Cuomo C."/>
            <person name="Burger G."/>
            <person name="Gray M.W."/>
            <person name="Holland P.W.H."/>
            <person name="King N."/>
            <person name="Lang F.B.F."/>
            <person name="Roger A.J."/>
            <person name="Ruiz-Trillo I."/>
            <person name="Young S.K."/>
            <person name="Zeng Q."/>
            <person name="Gargeya S."/>
            <person name="Alvarado L."/>
            <person name="Berlin A."/>
            <person name="Chapman S.B."/>
            <person name="Chen Z."/>
            <person name="Freedman E."/>
            <person name="Gellesch M."/>
            <person name="Goldberg J."/>
            <person name="Griggs A."/>
            <person name="Gujja S."/>
            <person name="Heilman E."/>
            <person name="Heiman D."/>
            <person name="Howarth C."/>
            <person name="Mehta T."/>
            <person name="Neiman D."/>
            <person name="Pearson M."/>
            <person name="Roberts A."/>
            <person name="Saif S."/>
            <person name="Shea T."/>
            <person name="Shenoy N."/>
            <person name="Sisk P."/>
            <person name="Stolte C."/>
            <person name="Sykes S."/>
            <person name="White J."/>
            <person name="Yandava C."/>
            <person name="Haas B."/>
            <person name="Nusbaum C."/>
            <person name="Birren B."/>
        </authorList>
    </citation>
    <scope>NUCLEOTIDE SEQUENCE [LARGE SCALE GENOMIC DNA]</scope>
    <source>
        <strain evidence="1 2">NRRL 6337</strain>
    </source>
</reference>
<sequence length="348" mass="40353">MIDEYAELHSPLRIELNPEDDYTIVCIDSQGDLSDSNHSMVSLTPNEISIPLERLFTTTMYLYKRLEFGPNTVRATFLQLEANTRYYHSLLVKMVEMDKVDINSLLDGKDGSQIVEEIRHLEKLVPDWNYRNICFNMFHGDHSRWDYATSKFFIVLPADSGSWENSDLSSCQFRLYFLCDNSKDGVSLTGVPQHVHLSNHPGYNLKRPREFFHMYGDYVLRVLLMVKHGYSDNMYDIPALDTYKILWKQDTHPGGNLIKYTIKNLIDGTIAYIQEISPPKWIMEPGLTRSQSAAIKTYLDIQNGGNAEGDLHRYIDYKQHVSWGCKVHKQQYSCCKSLTFLQDFVFGR</sequence>
<dbReference type="Proteomes" id="UP000243308">
    <property type="component" value="Unassembled WGS sequence"/>
</dbReference>
<proteinExistence type="predicted"/>
<evidence type="ECO:0000313" key="1">
    <source>
        <dbReference type="EMBL" id="KFH63193.1"/>
    </source>
</evidence>
<evidence type="ECO:0000313" key="2">
    <source>
        <dbReference type="Proteomes" id="UP000243308"/>
    </source>
</evidence>
<keyword evidence="2" id="KW-1185">Reference proteome</keyword>
<gene>
    <name evidence="1" type="ORF">MVEG_11228</name>
</gene>
<name>A0A086TML6_9FUNG</name>
<dbReference type="EMBL" id="KN042429">
    <property type="protein sequence ID" value="KFH63193.1"/>
    <property type="molecule type" value="Genomic_DNA"/>
</dbReference>